<sequence length="133" mass="15387">MFHISFSFFFSSFLFSSFSYSIRERRERSDVQIRRAYIPWTGPGVGWIGKDETFQSSTWDTRLPRRTTPISPLFENQGKSTVYVHFDISTVTSLAYILAKKEKEIIVIITIIILLAASEQARAYKYLIGEDIS</sequence>
<evidence type="ECO:0000256" key="1">
    <source>
        <dbReference type="SAM" id="SignalP"/>
    </source>
</evidence>
<dbReference type="EMBL" id="LN891006">
    <property type="protein sequence ID" value="CUS12041.1"/>
    <property type="molecule type" value="Genomic_DNA"/>
</dbReference>
<organism evidence="2 3">
    <name type="scientific">Tuber aestivum</name>
    <name type="common">summer truffle</name>
    <dbReference type="NCBI Taxonomy" id="59557"/>
    <lineage>
        <taxon>Eukaryota</taxon>
        <taxon>Fungi</taxon>
        <taxon>Dikarya</taxon>
        <taxon>Ascomycota</taxon>
        <taxon>Pezizomycotina</taxon>
        <taxon>Pezizomycetes</taxon>
        <taxon>Pezizales</taxon>
        <taxon>Tuberaceae</taxon>
        <taxon>Tuber</taxon>
    </lineage>
</organism>
<feature type="chain" id="PRO_5012696982" evidence="1">
    <location>
        <begin position="22"/>
        <end position="133"/>
    </location>
</feature>
<evidence type="ECO:0000313" key="2">
    <source>
        <dbReference type="EMBL" id="CUS12041.1"/>
    </source>
</evidence>
<feature type="signal peptide" evidence="1">
    <location>
        <begin position="1"/>
        <end position="21"/>
    </location>
</feature>
<gene>
    <name evidence="2" type="ORF">GSTUAT00003819001</name>
</gene>
<dbReference type="AlphaFoldDB" id="A0A292PZ15"/>
<keyword evidence="1" id="KW-0732">Signal</keyword>
<accession>A0A292PZ15</accession>
<reference evidence="2" key="1">
    <citation type="submission" date="2015-10" db="EMBL/GenBank/DDBJ databases">
        <authorList>
            <person name="Regsiter A."/>
            <person name="william w."/>
        </authorList>
    </citation>
    <scope>NUCLEOTIDE SEQUENCE</scope>
    <source>
        <strain evidence="2">Montdore</strain>
    </source>
</reference>
<name>A0A292PZ15_9PEZI</name>
<evidence type="ECO:0000313" key="3">
    <source>
        <dbReference type="Proteomes" id="UP001412239"/>
    </source>
</evidence>
<protein>
    <submittedName>
        <fullName evidence="2">Uncharacterized protein</fullName>
    </submittedName>
</protein>
<keyword evidence="3" id="KW-1185">Reference proteome</keyword>
<proteinExistence type="predicted"/>
<dbReference type="Proteomes" id="UP001412239">
    <property type="component" value="Unassembled WGS sequence"/>
</dbReference>